<evidence type="ECO:0008006" key="3">
    <source>
        <dbReference type="Google" id="ProtNLM"/>
    </source>
</evidence>
<protein>
    <recommendedName>
        <fullName evidence="3">DUF4276 family protein</fullName>
    </recommendedName>
</protein>
<organism evidence="1 2">
    <name type="scientific">Desulfamplus magnetovallimortis</name>
    <dbReference type="NCBI Taxonomy" id="1246637"/>
    <lineage>
        <taxon>Bacteria</taxon>
        <taxon>Pseudomonadati</taxon>
        <taxon>Thermodesulfobacteriota</taxon>
        <taxon>Desulfobacteria</taxon>
        <taxon>Desulfobacterales</taxon>
        <taxon>Desulfobacteraceae</taxon>
        <taxon>Desulfamplus</taxon>
    </lineage>
</organism>
<dbReference type="InterPro" id="IPR025455">
    <property type="entry name" value="DUF4276"/>
</dbReference>
<name>A0A1W1HH71_9BACT</name>
<dbReference type="RefSeq" id="WP_080800899.1">
    <property type="nucleotide sequence ID" value="NZ_LT828541.1"/>
</dbReference>
<gene>
    <name evidence="1" type="ORF">MTBBW1_430002</name>
</gene>
<dbReference type="Pfam" id="PF14103">
    <property type="entry name" value="DUF4276"/>
    <property type="match status" value="1"/>
</dbReference>
<dbReference type="OrthoDB" id="9801478at2"/>
<evidence type="ECO:0000313" key="1">
    <source>
        <dbReference type="EMBL" id="SLM31790.1"/>
    </source>
</evidence>
<evidence type="ECO:0000313" key="2">
    <source>
        <dbReference type="Proteomes" id="UP000191931"/>
    </source>
</evidence>
<dbReference type="Proteomes" id="UP000191931">
    <property type="component" value="Unassembled WGS sequence"/>
</dbReference>
<proteinExistence type="predicted"/>
<dbReference type="STRING" id="1246637.MTBBW1_430002"/>
<dbReference type="AlphaFoldDB" id="A0A1W1HH71"/>
<dbReference type="EMBL" id="FWEV01000285">
    <property type="protein sequence ID" value="SLM31790.1"/>
    <property type="molecule type" value="Genomic_DNA"/>
</dbReference>
<keyword evidence="2" id="KW-1185">Reference proteome</keyword>
<sequence>MSDYIEIMIIAEGHTEKRFIDEILTPYMAAKNIFIRGQLVGKPGHKGGDIRFSRVEKDIAIHLKQRKDTFVSMFVDYYGIKKDWPGLNEARQCTSPKTIADAMNRATKKEVLSKFADHGADDRFIPFIAVHEFEALLFSDINILASQLKVDLSTFEKILEECGEPENINNSPNSAPSIRLKRIFNPYKKKTNGLTIANLTFCR</sequence>
<reference evidence="1 2" key="1">
    <citation type="submission" date="2017-03" db="EMBL/GenBank/DDBJ databases">
        <authorList>
            <person name="Afonso C.L."/>
            <person name="Miller P.J."/>
            <person name="Scott M.A."/>
            <person name="Spackman E."/>
            <person name="Goraichik I."/>
            <person name="Dimitrov K.M."/>
            <person name="Suarez D.L."/>
            <person name="Swayne D.E."/>
        </authorList>
    </citation>
    <scope>NUCLEOTIDE SEQUENCE [LARGE SCALE GENOMIC DNA]</scope>
    <source>
        <strain evidence="1">PRJEB14757</strain>
    </source>
</reference>
<accession>A0A1W1HH71</accession>